<name>A0A845SKQ5_9GAMM</name>
<gene>
    <name evidence="7" type="ORF">GRH90_24335</name>
</gene>
<dbReference type="Pfam" id="PF00497">
    <property type="entry name" value="SBP_bac_3"/>
    <property type="match status" value="1"/>
</dbReference>
<keyword evidence="8" id="KW-1185">Reference proteome</keyword>
<evidence type="ECO:0000256" key="1">
    <source>
        <dbReference type="ARBA" id="ARBA00004196"/>
    </source>
</evidence>
<dbReference type="PANTHER" id="PTHR35936:SF17">
    <property type="entry name" value="ARGININE-BINDING EXTRACELLULAR PROTEIN ARTP"/>
    <property type="match status" value="1"/>
</dbReference>
<dbReference type="Gene3D" id="3.40.190.10">
    <property type="entry name" value="Periplasmic binding protein-like II"/>
    <property type="match status" value="2"/>
</dbReference>
<dbReference type="PROSITE" id="PS01039">
    <property type="entry name" value="SBP_BACTERIAL_3"/>
    <property type="match status" value="1"/>
</dbReference>
<dbReference type="CDD" id="cd01001">
    <property type="entry name" value="PBP2_HisJ_LAO_like"/>
    <property type="match status" value="1"/>
</dbReference>
<reference evidence="7 8" key="2">
    <citation type="submission" date="2020-02" db="EMBL/GenBank/DDBJ databases">
        <title>The new genus of Enterobacteriales.</title>
        <authorList>
            <person name="Kim I.S."/>
        </authorList>
    </citation>
    <scope>NUCLEOTIDE SEQUENCE [LARGE SCALE GENOMIC DNA]</scope>
    <source>
        <strain evidence="7 8">SAP-6</strain>
    </source>
</reference>
<dbReference type="InterPro" id="IPR018313">
    <property type="entry name" value="SBP_3_CS"/>
</dbReference>
<dbReference type="InterPro" id="IPR001638">
    <property type="entry name" value="Solute-binding_3/MltF_N"/>
</dbReference>
<accession>A0A845SKQ5</accession>
<reference evidence="7 8" key="1">
    <citation type="submission" date="2019-12" db="EMBL/GenBank/DDBJ databases">
        <authorList>
            <person name="Lee S.D."/>
        </authorList>
    </citation>
    <scope>NUCLEOTIDE SEQUENCE [LARGE SCALE GENOMIC DNA]</scope>
    <source>
        <strain evidence="7 8">SAP-6</strain>
    </source>
</reference>
<comment type="subcellular location">
    <subcellularLocation>
        <location evidence="1">Cell envelope</location>
    </subcellularLocation>
</comment>
<dbReference type="PANTHER" id="PTHR35936">
    <property type="entry name" value="MEMBRANE-BOUND LYTIC MUREIN TRANSGLYCOSYLASE F"/>
    <property type="match status" value="1"/>
</dbReference>
<evidence type="ECO:0000259" key="6">
    <source>
        <dbReference type="SMART" id="SM00062"/>
    </source>
</evidence>
<evidence type="ECO:0000313" key="8">
    <source>
        <dbReference type="Proteomes" id="UP000461443"/>
    </source>
</evidence>
<feature type="domain" description="Solute-binding protein family 3/N-terminal" evidence="6">
    <location>
        <begin position="32"/>
        <end position="259"/>
    </location>
</feature>
<dbReference type="AlphaFoldDB" id="A0A845SKQ5"/>
<dbReference type="SUPFAM" id="SSF53850">
    <property type="entry name" value="Periplasmic binding protein-like II"/>
    <property type="match status" value="1"/>
</dbReference>
<comment type="similarity">
    <text evidence="2 4">Belongs to the bacterial solute-binding protein 3 family.</text>
</comment>
<protein>
    <submittedName>
        <fullName evidence="7">Transporter substrate-binding domain-containing protein</fullName>
    </submittedName>
</protein>
<dbReference type="GO" id="GO:0030288">
    <property type="term" value="C:outer membrane-bounded periplasmic space"/>
    <property type="evidence" value="ECO:0007669"/>
    <property type="project" value="UniProtKB-ARBA"/>
</dbReference>
<dbReference type="EMBL" id="WUBS01000023">
    <property type="protein sequence ID" value="NDL65863.1"/>
    <property type="molecule type" value="Genomic_DNA"/>
</dbReference>
<evidence type="ECO:0000256" key="3">
    <source>
        <dbReference type="ARBA" id="ARBA00022729"/>
    </source>
</evidence>
<sequence>MYSITKKIIATVLTTSVLALVAFNANAQDSAKIRIAIEGAYPPFNYIEKGQLAGFDVDIAHNLCSKMNASCEFVTQEWGGMIPGLLAGKYDAIVSSMRATEARRKQIDFTDKYYDTPSRFIAPKDTTITDVSPKGLVGKTIAVQAGTTQEVYLNDMYKDSTIKSYKTQDDANRDLASGRVDVTFSDMVMLYNFINKTQDGSCCKFVGGDIKSEKYFGNGFAVAIRKDSQELRDRFNAAIKQIVSDGSYKKINDKYFPFSIY</sequence>
<organism evidence="7 8">
    <name type="scientific">Acerihabitans arboris</name>
    <dbReference type="NCBI Taxonomy" id="2691583"/>
    <lineage>
        <taxon>Bacteria</taxon>
        <taxon>Pseudomonadati</taxon>
        <taxon>Pseudomonadota</taxon>
        <taxon>Gammaproteobacteria</taxon>
        <taxon>Enterobacterales</taxon>
        <taxon>Pectobacteriaceae</taxon>
        <taxon>Acerihabitans</taxon>
    </lineage>
</organism>
<comment type="caution">
    <text evidence="7">The sequence shown here is derived from an EMBL/GenBank/DDBJ whole genome shotgun (WGS) entry which is preliminary data.</text>
</comment>
<feature type="chain" id="PRO_5032963494" evidence="5">
    <location>
        <begin position="28"/>
        <end position="261"/>
    </location>
</feature>
<dbReference type="SMART" id="SM00062">
    <property type="entry name" value="PBPb"/>
    <property type="match status" value="1"/>
</dbReference>
<proteinExistence type="inferred from homology"/>
<evidence type="ECO:0000256" key="5">
    <source>
        <dbReference type="SAM" id="SignalP"/>
    </source>
</evidence>
<dbReference type="Proteomes" id="UP000461443">
    <property type="component" value="Unassembled WGS sequence"/>
</dbReference>
<evidence type="ECO:0000313" key="7">
    <source>
        <dbReference type="EMBL" id="NDL65863.1"/>
    </source>
</evidence>
<dbReference type="RefSeq" id="WP_162368570.1">
    <property type="nucleotide sequence ID" value="NZ_WUBS01000023.1"/>
</dbReference>
<keyword evidence="3 5" id="KW-0732">Signal</keyword>
<feature type="signal peptide" evidence="5">
    <location>
        <begin position="1"/>
        <end position="27"/>
    </location>
</feature>
<evidence type="ECO:0000256" key="2">
    <source>
        <dbReference type="ARBA" id="ARBA00010333"/>
    </source>
</evidence>
<evidence type="ECO:0000256" key="4">
    <source>
        <dbReference type="RuleBase" id="RU003744"/>
    </source>
</evidence>